<dbReference type="VEuPathDB" id="FungiDB:PDIP_63280"/>
<proteinExistence type="predicted"/>
<sequence>MANHVLALKTRATRRASDLSDPLQVSSPLFSARTYSVPTDIFDLLDLWV</sequence>
<dbReference type="HOGENOM" id="CLU_3143563_0_0_1"/>
<gene>
    <name evidence="1" type="ORF">PDIP_63280</name>
</gene>
<dbReference type="KEGG" id="pdp:PDIP_63280"/>
<dbReference type="AlphaFoldDB" id="K9FKS1"/>
<evidence type="ECO:0000313" key="2">
    <source>
        <dbReference type="Proteomes" id="UP000009886"/>
    </source>
</evidence>
<comment type="caution">
    <text evidence="1">The sequence shown here is derived from an EMBL/GenBank/DDBJ whole genome shotgun (WGS) entry which is preliminary data.</text>
</comment>
<evidence type="ECO:0000313" key="1">
    <source>
        <dbReference type="EMBL" id="EKV09834.1"/>
    </source>
</evidence>
<protein>
    <submittedName>
        <fullName evidence="1">Uncharacterized protein</fullName>
    </submittedName>
</protein>
<organism evidence="1 2">
    <name type="scientific">Penicillium digitatum (strain Pd1 / CECT 20795)</name>
    <name type="common">Green mold</name>
    <dbReference type="NCBI Taxonomy" id="1170230"/>
    <lineage>
        <taxon>Eukaryota</taxon>
        <taxon>Fungi</taxon>
        <taxon>Dikarya</taxon>
        <taxon>Ascomycota</taxon>
        <taxon>Pezizomycotina</taxon>
        <taxon>Eurotiomycetes</taxon>
        <taxon>Eurotiomycetidae</taxon>
        <taxon>Eurotiales</taxon>
        <taxon>Aspergillaceae</taxon>
        <taxon>Penicillium</taxon>
    </lineage>
</organism>
<dbReference type="EMBL" id="AKCU01000421">
    <property type="protein sequence ID" value="EKV09834.1"/>
    <property type="molecule type" value="Genomic_DNA"/>
</dbReference>
<dbReference type="Proteomes" id="UP000009886">
    <property type="component" value="Unassembled WGS sequence"/>
</dbReference>
<name>K9FKS1_PEND1</name>
<accession>K9FKS1</accession>
<reference evidence="2" key="1">
    <citation type="journal article" date="2012" name="BMC Genomics">
        <title>Genome sequence of the necrotrophic fungus Penicillium digitatum, the main postharvest pathogen of citrus.</title>
        <authorList>
            <person name="Marcet-Houben M."/>
            <person name="Ballester A.-R."/>
            <person name="de la Fuente B."/>
            <person name="Harries E."/>
            <person name="Marcos J.F."/>
            <person name="Gonzalez-Candelas L."/>
            <person name="Gabaldon T."/>
        </authorList>
    </citation>
    <scope>NUCLEOTIDE SEQUENCE [LARGE SCALE GENOMIC DNA]</scope>
    <source>
        <strain evidence="2">Pd1 / CECT 20795</strain>
    </source>
</reference>